<dbReference type="RefSeq" id="WP_133432143.1">
    <property type="nucleotide sequence ID" value="NZ_CP092172.1"/>
</dbReference>
<dbReference type="InterPro" id="IPR028987">
    <property type="entry name" value="ATP_synth_B-like_membr_sf"/>
</dbReference>
<dbReference type="PANTHER" id="PTHR33445:SF1">
    <property type="entry name" value="ATP SYNTHASE SUBUNIT B"/>
    <property type="match status" value="1"/>
</dbReference>
<accession>A0A4R6BDC0</accession>
<protein>
    <recommendedName>
        <fullName evidence="13">ATP synthase subunit b</fullName>
    </recommendedName>
    <alternativeName>
        <fullName evidence="13">ATP synthase F(0) sector subunit b</fullName>
    </alternativeName>
    <alternativeName>
        <fullName evidence="13">ATPase subunit I</fullName>
    </alternativeName>
    <alternativeName>
        <fullName evidence="13">F-type ATPase subunit b</fullName>
        <shortName evidence="13">F-ATPase subunit b</shortName>
    </alternativeName>
</protein>
<dbReference type="SUPFAM" id="SSF81573">
    <property type="entry name" value="F1F0 ATP synthase subunit B, membrane domain"/>
    <property type="match status" value="1"/>
</dbReference>
<evidence type="ECO:0000256" key="5">
    <source>
        <dbReference type="ARBA" id="ARBA00022692"/>
    </source>
</evidence>
<dbReference type="GO" id="GO:0046933">
    <property type="term" value="F:proton-transporting ATP synthase activity, rotational mechanism"/>
    <property type="evidence" value="ECO:0007669"/>
    <property type="project" value="UniProtKB-UniRule"/>
</dbReference>
<dbReference type="CDD" id="cd06503">
    <property type="entry name" value="ATP-synt_Fo_b"/>
    <property type="match status" value="1"/>
</dbReference>
<comment type="similarity">
    <text evidence="1 13 14">Belongs to the ATPase B chain family.</text>
</comment>
<dbReference type="PANTHER" id="PTHR33445">
    <property type="entry name" value="ATP SYNTHASE SUBUNIT B', CHLOROPLASTIC"/>
    <property type="match status" value="1"/>
</dbReference>
<proteinExistence type="inferred from homology"/>
<dbReference type="GO" id="GO:0012505">
    <property type="term" value="C:endomembrane system"/>
    <property type="evidence" value="ECO:0007669"/>
    <property type="project" value="UniProtKB-SubCell"/>
</dbReference>
<dbReference type="InterPro" id="IPR005864">
    <property type="entry name" value="ATP_synth_F0_bsu_bac"/>
</dbReference>
<comment type="subunit">
    <text evidence="13">F-type ATPases have 2 components, F(1) - the catalytic core - and F(0) - the membrane proton channel. F(1) has five subunits: alpha(3), beta(3), gamma(1), delta(1), epsilon(1). F(0) has three main subunits: a(1), b(2) and c(10-14). The alpha and beta chains form an alternating ring which encloses part of the gamma chain. F(1) is attached to F(0) by a central stalk formed by the gamma and epsilon chains, while a peripheral stalk is formed by the delta and b chains.</text>
</comment>
<dbReference type="Proteomes" id="UP000295310">
    <property type="component" value="Unassembled WGS sequence"/>
</dbReference>
<feature type="transmembrane region" description="Helical" evidence="13">
    <location>
        <begin position="25"/>
        <end position="45"/>
    </location>
</feature>
<keyword evidence="5 13" id="KW-0812">Transmembrane</keyword>
<evidence type="ECO:0000256" key="13">
    <source>
        <dbReference type="HAMAP-Rule" id="MF_01398"/>
    </source>
</evidence>
<dbReference type="AlphaFoldDB" id="A0A4R6BDC0"/>
<dbReference type="GO" id="GO:0045259">
    <property type="term" value="C:proton-transporting ATP synthase complex"/>
    <property type="evidence" value="ECO:0007669"/>
    <property type="project" value="UniProtKB-KW"/>
</dbReference>
<evidence type="ECO:0000256" key="10">
    <source>
        <dbReference type="ARBA" id="ARBA00023310"/>
    </source>
</evidence>
<keyword evidence="15" id="KW-0175">Coiled coil</keyword>
<dbReference type="NCBIfam" id="TIGR01144">
    <property type="entry name" value="ATP_synt_b"/>
    <property type="match status" value="1"/>
</dbReference>
<name>A0A4R6BDC0_9STAP</name>
<keyword evidence="9 13" id="KW-0472">Membrane</keyword>
<dbReference type="NCBIfam" id="NF009987">
    <property type="entry name" value="PRK13453.1"/>
    <property type="match status" value="1"/>
</dbReference>
<reference evidence="16 17" key="1">
    <citation type="submission" date="2019-01" db="EMBL/GenBank/DDBJ databases">
        <title>Draft genome sequences of the type strains of six Macrococcus species.</title>
        <authorList>
            <person name="Mazhar S."/>
            <person name="Altermann E."/>
            <person name="Hill C."/>
            <person name="Mcauliffe O."/>
        </authorList>
    </citation>
    <scope>NUCLEOTIDE SEQUENCE [LARGE SCALE GENOMIC DNA]</scope>
    <source>
        <strain evidence="16 17">CCM4811</strain>
    </source>
</reference>
<evidence type="ECO:0000256" key="8">
    <source>
        <dbReference type="ARBA" id="ARBA00023065"/>
    </source>
</evidence>
<evidence type="ECO:0000256" key="4">
    <source>
        <dbReference type="ARBA" id="ARBA00022547"/>
    </source>
</evidence>
<evidence type="ECO:0000256" key="1">
    <source>
        <dbReference type="ARBA" id="ARBA00005513"/>
    </source>
</evidence>
<evidence type="ECO:0000256" key="6">
    <source>
        <dbReference type="ARBA" id="ARBA00022781"/>
    </source>
</evidence>
<evidence type="ECO:0000256" key="9">
    <source>
        <dbReference type="ARBA" id="ARBA00023136"/>
    </source>
</evidence>
<evidence type="ECO:0000256" key="2">
    <source>
        <dbReference type="ARBA" id="ARBA00022448"/>
    </source>
</evidence>
<keyword evidence="6 13" id="KW-0375">Hydrogen ion transport</keyword>
<comment type="subcellular location">
    <subcellularLocation>
        <location evidence="13">Cell membrane</location>
        <topology evidence="13">Single-pass membrane protein</topology>
    </subcellularLocation>
    <subcellularLocation>
        <location evidence="12">Endomembrane system</location>
        <topology evidence="12">Single-pass membrane protein</topology>
    </subcellularLocation>
</comment>
<dbReference type="HAMAP" id="MF_01398">
    <property type="entry name" value="ATP_synth_b_bprime"/>
    <property type="match status" value="1"/>
</dbReference>
<evidence type="ECO:0000256" key="11">
    <source>
        <dbReference type="ARBA" id="ARBA00025198"/>
    </source>
</evidence>
<feature type="coiled-coil region" evidence="15">
    <location>
        <begin position="71"/>
        <end position="139"/>
    </location>
</feature>
<dbReference type="Pfam" id="PF00430">
    <property type="entry name" value="ATP-synt_B"/>
    <property type="match status" value="1"/>
</dbReference>
<dbReference type="EMBL" id="SCWA01000011">
    <property type="protein sequence ID" value="TDL96792.1"/>
    <property type="molecule type" value="Genomic_DNA"/>
</dbReference>
<organism evidence="16 17">
    <name type="scientific">Macrococcus brunensis</name>
    <dbReference type="NCBI Taxonomy" id="198483"/>
    <lineage>
        <taxon>Bacteria</taxon>
        <taxon>Bacillati</taxon>
        <taxon>Bacillota</taxon>
        <taxon>Bacilli</taxon>
        <taxon>Bacillales</taxon>
        <taxon>Staphylococcaceae</taxon>
        <taxon>Macrococcus</taxon>
    </lineage>
</organism>
<gene>
    <name evidence="13" type="primary">atpF</name>
    <name evidence="16" type="ORF">ERX27_07115</name>
</gene>
<evidence type="ECO:0000256" key="14">
    <source>
        <dbReference type="RuleBase" id="RU003848"/>
    </source>
</evidence>
<dbReference type="InterPro" id="IPR050059">
    <property type="entry name" value="ATP_synthase_B_chain"/>
</dbReference>
<comment type="function">
    <text evidence="13">Component of the F(0) channel, it forms part of the peripheral stalk, linking F(1) to F(0).</text>
</comment>
<dbReference type="GO" id="GO:0046961">
    <property type="term" value="F:proton-transporting ATPase activity, rotational mechanism"/>
    <property type="evidence" value="ECO:0007669"/>
    <property type="project" value="TreeGrafter"/>
</dbReference>
<dbReference type="InterPro" id="IPR002146">
    <property type="entry name" value="ATP_synth_b/b'su_bac/chlpt"/>
</dbReference>
<evidence type="ECO:0000256" key="7">
    <source>
        <dbReference type="ARBA" id="ARBA00022989"/>
    </source>
</evidence>
<dbReference type="GO" id="GO:0005886">
    <property type="term" value="C:plasma membrane"/>
    <property type="evidence" value="ECO:0007669"/>
    <property type="project" value="UniProtKB-SubCell"/>
</dbReference>
<keyword evidence="3 13" id="KW-1003">Cell membrane</keyword>
<comment type="caution">
    <text evidence="16">The sequence shown here is derived from an EMBL/GenBank/DDBJ whole genome shotgun (WGS) entry which is preliminary data.</text>
</comment>
<evidence type="ECO:0000256" key="12">
    <source>
        <dbReference type="ARBA" id="ARBA00037847"/>
    </source>
</evidence>
<keyword evidence="4 13" id="KW-0138">CF(0)</keyword>
<evidence type="ECO:0000256" key="3">
    <source>
        <dbReference type="ARBA" id="ARBA00022475"/>
    </source>
</evidence>
<evidence type="ECO:0000313" key="17">
    <source>
        <dbReference type="Proteomes" id="UP000295310"/>
    </source>
</evidence>
<dbReference type="OrthoDB" id="282095at2"/>
<keyword evidence="8 13" id="KW-0406">Ion transport</keyword>
<keyword evidence="7 13" id="KW-1133">Transmembrane helix</keyword>
<evidence type="ECO:0000256" key="15">
    <source>
        <dbReference type="SAM" id="Coils"/>
    </source>
</evidence>
<keyword evidence="2 13" id="KW-0813">Transport</keyword>
<sequence>MTLTVAKGALILDFFILGATEHVDGVQWGTIFATLLTFIILLALLRKFAWGPLKNIMDERQQAINSDIDNAAAQNEEARRYAEENRALLTRTQGEVQSILENAKVQAKREHEEILHTANARANKLVEDAQVEIENEKKRAIADINDRVAELSVLIASKVINKEINEQDQKQLVSQYIQEAGDK</sequence>
<evidence type="ECO:0000313" key="16">
    <source>
        <dbReference type="EMBL" id="TDL96792.1"/>
    </source>
</evidence>
<keyword evidence="17" id="KW-1185">Reference proteome</keyword>
<keyword evidence="10 13" id="KW-0066">ATP synthesis</keyword>
<comment type="function">
    <text evidence="11 13">F(1)F(0) ATP synthase produces ATP from ADP in the presence of a proton or sodium gradient. F-type ATPases consist of two structural domains, F(1) containing the extramembraneous catalytic core and F(0) containing the membrane proton channel, linked together by a central stalk and a peripheral stalk. During catalysis, ATP synthesis in the catalytic domain of F(1) is coupled via a rotary mechanism of the central stalk subunits to proton translocation.</text>
</comment>